<dbReference type="GO" id="GO:0008270">
    <property type="term" value="F:zinc ion binding"/>
    <property type="evidence" value="ECO:0007669"/>
    <property type="project" value="InterPro"/>
</dbReference>
<dbReference type="GO" id="GO:0005886">
    <property type="term" value="C:plasma membrane"/>
    <property type="evidence" value="ECO:0007669"/>
    <property type="project" value="UniProtKB-SubCell"/>
</dbReference>
<name>G1Q305_MYOLU</name>
<proteinExistence type="inferred from homology"/>
<feature type="domain" description="Alpha-carbonic anhydrase" evidence="13">
    <location>
        <begin position="21"/>
        <end position="275"/>
    </location>
</feature>
<evidence type="ECO:0000313" key="15">
    <source>
        <dbReference type="Proteomes" id="UP000001074"/>
    </source>
</evidence>
<dbReference type="FunCoup" id="G1Q305">
    <property type="interactions" value="33"/>
</dbReference>
<comment type="function">
    <text evidence="10">Catalyzes the reversible hydration of carbon dioxide into bicarbonate and protons and thus is essential to maintaining intracellular and extracellular pH. May stimulate the sodium/bicarbonate transporter activity of SLC4A4 that acts in pH homeostasis. It is essential for acid overload removal from the retina and retina epithelium, and acid release in the choriocapillaris in the choroid.</text>
</comment>
<feature type="region of interest" description="Disordered" evidence="12">
    <location>
        <begin position="82"/>
        <end position="103"/>
    </location>
</feature>
<organism evidence="14 15">
    <name type="scientific">Myotis lucifugus</name>
    <name type="common">Little brown bat</name>
    <dbReference type="NCBI Taxonomy" id="59463"/>
    <lineage>
        <taxon>Eukaryota</taxon>
        <taxon>Metazoa</taxon>
        <taxon>Chordata</taxon>
        <taxon>Craniata</taxon>
        <taxon>Vertebrata</taxon>
        <taxon>Euteleostomi</taxon>
        <taxon>Mammalia</taxon>
        <taxon>Eutheria</taxon>
        <taxon>Laurasiatheria</taxon>
        <taxon>Chiroptera</taxon>
        <taxon>Yangochiroptera</taxon>
        <taxon>Vespertilionidae</taxon>
        <taxon>Myotis</taxon>
    </lineage>
</organism>
<evidence type="ECO:0000256" key="3">
    <source>
        <dbReference type="ARBA" id="ARBA00011736"/>
    </source>
</evidence>
<dbReference type="Ensembl" id="ENSMLUT00000025522.1">
    <property type="protein sequence ID" value="ENSMLUP00000018088.1"/>
    <property type="gene ID" value="ENSMLUG00000024982.1"/>
</dbReference>
<feature type="region of interest" description="Disordered" evidence="12">
    <location>
        <begin position="41"/>
        <end position="67"/>
    </location>
</feature>
<accession>G1Q305</accession>
<comment type="catalytic activity">
    <reaction evidence="11">
        <text>hydrogencarbonate + H(+) = CO2 + H2O</text>
        <dbReference type="Rhea" id="RHEA:10748"/>
        <dbReference type="ChEBI" id="CHEBI:15377"/>
        <dbReference type="ChEBI" id="CHEBI:15378"/>
        <dbReference type="ChEBI" id="CHEBI:16526"/>
        <dbReference type="ChEBI" id="CHEBI:17544"/>
        <dbReference type="EC" id="4.2.1.1"/>
    </reaction>
    <physiologicalReaction direction="left-to-right" evidence="11">
        <dbReference type="Rhea" id="RHEA:10749"/>
    </physiologicalReaction>
    <physiologicalReaction direction="right-to-left" evidence="11">
        <dbReference type="Rhea" id="RHEA:10750"/>
    </physiologicalReaction>
</comment>
<dbReference type="eggNOG" id="KOG0382">
    <property type="taxonomic scope" value="Eukaryota"/>
</dbReference>
<evidence type="ECO:0000256" key="4">
    <source>
        <dbReference type="ARBA" id="ARBA00014205"/>
    </source>
</evidence>
<dbReference type="HOGENOM" id="CLU_039326_2_2_1"/>
<evidence type="ECO:0000256" key="11">
    <source>
        <dbReference type="ARBA" id="ARBA00049061"/>
    </source>
</evidence>
<dbReference type="InterPro" id="IPR036398">
    <property type="entry name" value="CA_dom_sf"/>
</dbReference>
<dbReference type="EMBL" id="AAPE02024493">
    <property type="status" value="NOT_ANNOTATED_CDS"/>
    <property type="molecule type" value="Genomic_DNA"/>
</dbReference>
<evidence type="ECO:0000256" key="10">
    <source>
        <dbReference type="ARBA" id="ARBA00045603"/>
    </source>
</evidence>
<dbReference type="Proteomes" id="UP000001074">
    <property type="component" value="Unassembled WGS sequence"/>
</dbReference>
<dbReference type="InterPro" id="IPR023561">
    <property type="entry name" value="Carbonic_anhydrase_a-class"/>
</dbReference>
<evidence type="ECO:0000256" key="1">
    <source>
        <dbReference type="ARBA" id="ARBA00004609"/>
    </source>
</evidence>
<reference evidence="14" key="2">
    <citation type="submission" date="2025-08" db="UniProtKB">
        <authorList>
            <consortium name="Ensembl"/>
        </authorList>
    </citation>
    <scope>IDENTIFICATION</scope>
</reference>
<comment type="subcellular location">
    <subcellularLocation>
        <location evidence="1">Cell membrane</location>
        <topology evidence="1">Lipid-anchor</topology>
        <topology evidence="1">GPI-anchor</topology>
    </subcellularLocation>
</comment>
<evidence type="ECO:0000256" key="9">
    <source>
        <dbReference type="ARBA" id="ARBA00032355"/>
    </source>
</evidence>
<dbReference type="Pfam" id="PF00194">
    <property type="entry name" value="Carb_anhydrase"/>
    <property type="match status" value="1"/>
</dbReference>
<dbReference type="SUPFAM" id="SSF51069">
    <property type="entry name" value="Carbonic anhydrase"/>
    <property type="match status" value="1"/>
</dbReference>
<dbReference type="PANTHER" id="PTHR18952">
    <property type="entry name" value="CARBONIC ANHYDRASE"/>
    <property type="match status" value="1"/>
</dbReference>
<comment type="similarity">
    <text evidence="2">Belongs to the alpha-carbonic anhydrase family.</text>
</comment>
<evidence type="ECO:0000256" key="2">
    <source>
        <dbReference type="ARBA" id="ARBA00010718"/>
    </source>
</evidence>
<dbReference type="GeneTree" id="ENSGT00940000155690"/>
<evidence type="ECO:0000256" key="12">
    <source>
        <dbReference type="SAM" id="MobiDB-lite"/>
    </source>
</evidence>
<feature type="compositionally biased region" description="Low complexity" evidence="12">
    <location>
        <begin position="50"/>
        <end position="60"/>
    </location>
</feature>
<dbReference type="GO" id="GO:0004089">
    <property type="term" value="F:carbonate dehydratase activity"/>
    <property type="evidence" value="ECO:0007669"/>
    <property type="project" value="UniProtKB-EC"/>
</dbReference>
<evidence type="ECO:0000256" key="6">
    <source>
        <dbReference type="ARBA" id="ARBA00022622"/>
    </source>
</evidence>
<dbReference type="AlphaFoldDB" id="G1Q305"/>
<keyword evidence="6" id="KW-0336">GPI-anchor</keyword>
<evidence type="ECO:0000259" key="13">
    <source>
        <dbReference type="PROSITE" id="PS51144"/>
    </source>
</evidence>
<dbReference type="STRING" id="59463.ENSMLUP00000018088"/>
<evidence type="ECO:0000313" key="14">
    <source>
        <dbReference type="Ensembl" id="ENSMLUP00000018088.1"/>
    </source>
</evidence>
<evidence type="ECO:0000256" key="5">
    <source>
        <dbReference type="ARBA" id="ARBA00022475"/>
    </source>
</evidence>
<dbReference type="SMART" id="SM01057">
    <property type="entry name" value="Carb_anhydrase"/>
    <property type="match status" value="1"/>
</dbReference>
<keyword evidence="7" id="KW-0449">Lipoprotein</keyword>
<evidence type="ECO:0000256" key="8">
    <source>
        <dbReference type="ARBA" id="ARBA00032271"/>
    </source>
</evidence>
<dbReference type="InterPro" id="IPR001148">
    <property type="entry name" value="CA_dom"/>
</dbReference>
<dbReference type="InParanoid" id="G1Q305"/>
<keyword evidence="15" id="KW-1185">Reference proteome</keyword>
<sequence length="302" mass="32955">VHRCTDTSTQASLLPLSAPESHWCYAVQAKDSENCVAPDQWGGQCRKTASPPSTSSPPSTVDEDLDPSLLGYDKKQKWTLQNNGHSGIQRPGIRAKQEGPGEAPCFSVTCTPSGAQWGGGAQSLSESQMQKLPALPTPRPGEHIGVTTSSPQAPLKLPPLLFQAGSKNEGFQPLVEALSAIPRPMMSTAMTKSISLFDLLPKQEKLRHYYRYLGSLTTPGCEEKVVWTVFAEPIQLHMDQILAFSEKLYYDNNQKMTDNVRPLQPRGQRPVFRSQAPGRLLPLPLPALLAPTLTCLAAGFLR</sequence>
<protein>
    <recommendedName>
        <fullName evidence="4">Carbonic anhydrase 4</fullName>
    </recommendedName>
    <alternativeName>
        <fullName evidence="9">Carbonate dehydratase IV</fullName>
    </alternativeName>
    <alternativeName>
        <fullName evidence="8">Carbonic anhydrase IV</fullName>
    </alternativeName>
</protein>
<reference evidence="14 15" key="1">
    <citation type="journal article" date="2011" name="Nature">
        <title>A high-resolution map of human evolutionary constraint using 29 mammals.</title>
        <authorList>
            <person name="Lindblad-Toh K."/>
            <person name="Garber M."/>
            <person name="Zuk O."/>
            <person name="Lin M.F."/>
            <person name="Parker B.J."/>
            <person name="Washietl S."/>
            <person name="Kheradpour P."/>
            <person name="Ernst J."/>
            <person name="Jordan G."/>
            <person name="Mauceli E."/>
            <person name="Ward L.D."/>
            <person name="Lowe C.B."/>
            <person name="Holloway A.K."/>
            <person name="Clamp M."/>
            <person name="Gnerre S."/>
            <person name="Alfoldi J."/>
            <person name="Beal K."/>
            <person name="Chang J."/>
            <person name="Clawson H."/>
            <person name="Cuff J."/>
            <person name="Di Palma F."/>
            <person name="Fitzgerald S."/>
            <person name="Flicek P."/>
            <person name="Guttman M."/>
            <person name="Hubisz M.J."/>
            <person name="Jaffe D.B."/>
            <person name="Jungreis I."/>
            <person name="Kent W.J."/>
            <person name="Kostka D."/>
            <person name="Lara M."/>
            <person name="Martins A.L."/>
            <person name="Massingham T."/>
            <person name="Moltke I."/>
            <person name="Raney B.J."/>
            <person name="Rasmussen M.D."/>
            <person name="Robinson J."/>
            <person name="Stark A."/>
            <person name="Vilella A.J."/>
            <person name="Wen J."/>
            <person name="Xie X."/>
            <person name="Zody M.C."/>
            <person name="Baldwin J."/>
            <person name="Bloom T."/>
            <person name="Chin C.W."/>
            <person name="Heiman D."/>
            <person name="Nicol R."/>
            <person name="Nusbaum C."/>
            <person name="Young S."/>
            <person name="Wilkinson J."/>
            <person name="Worley K.C."/>
            <person name="Kovar C.L."/>
            <person name="Muzny D.M."/>
            <person name="Gibbs R.A."/>
            <person name="Cree A."/>
            <person name="Dihn H.H."/>
            <person name="Fowler G."/>
            <person name="Jhangiani S."/>
            <person name="Joshi V."/>
            <person name="Lee S."/>
            <person name="Lewis L.R."/>
            <person name="Nazareth L.V."/>
            <person name="Okwuonu G."/>
            <person name="Santibanez J."/>
            <person name="Warren W.C."/>
            <person name="Mardis E.R."/>
            <person name="Weinstock G.M."/>
            <person name="Wilson R.K."/>
            <person name="Delehaunty K."/>
            <person name="Dooling D."/>
            <person name="Fronik C."/>
            <person name="Fulton L."/>
            <person name="Fulton B."/>
            <person name="Graves T."/>
            <person name="Minx P."/>
            <person name="Sodergren E."/>
            <person name="Birney E."/>
            <person name="Margulies E.H."/>
            <person name="Herrero J."/>
            <person name="Green E.D."/>
            <person name="Haussler D."/>
            <person name="Siepel A."/>
            <person name="Goldman N."/>
            <person name="Pollard K.S."/>
            <person name="Pedersen J.S."/>
            <person name="Lander E.S."/>
            <person name="Kellis M."/>
        </authorList>
    </citation>
    <scope>NUCLEOTIDE SEQUENCE [LARGE SCALE GENOMIC DNA]</scope>
</reference>
<dbReference type="OMA" id="INIDTEM"/>
<evidence type="ECO:0000256" key="7">
    <source>
        <dbReference type="ARBA" id="ARBA00023288"/>
    </source>
</evidence>
<keyword evidence="5" id="KW-1003">Cell membrane</keyword>
<dbReference type="PROSITE" id="PS51144">
    <property type="entry name" value="ALPHA_CA_2"/>
    <property type="match status" value="1"/>
</dbReference>
<dbReference type="EMBL" id="AAPE02024494">
    <property type="status" value="NOT_ANNOTATED_CDS"/>
    <property type="molecule type" value="Genomic_DNA"/>
</dbReference>
<dbReference type="Gene3D" id="3.10.200.10">
    <property type="entry name" value="Alpha carbonic anhydrase"/>
    <property type="match status" value="1"/>
</dbReference>
<keyword evidence="6" id="KW-0472">Membrane</keyword>
<comment type="subunit">
    <text evidence="3">Interacts with SLC4A4.</text>
</comment>
<keyword evidence="6" id="KW-0325">Glycoprotein</keyword>
<dbReference type="GO" id="GO:0098552">
    <property type="term" value="C:side of membrane"/>
    <property type="evidence" value="ECO:0007669"/>
    <property type="project" value="UniProtKB-KW"/>
</dbReference>
<dbReference type="PANTHER" id="PTHR18952:SF95">
    <property type="entry name" value="CARBONIC ANHYDRASE 4"/>
    <property type="match status" value="1"/>
</dbReference>
<gene>
    <name evidence="14" type="primary">CA4</name>
</gene>
<reference evidence="14" key="3">
    <citation type="submission" date="2025-09" db="UniProtKB">
        <authorList>
            <consortium name="Ensembl"/>
        </authorList>
    </citation>
    <scope>IDENTIFICATION</scope>
</reference>